<feature type="chain" id="PRO_5047288388" description="DUF3221 domain-containing protein" evidence="1">
    <location>
        <begin position="23"/>
        <end position="243"/>
    </location>
</feature>
<comment type="caution">
    <text evidence="2">The sequence shown here is derived from an EMBL/GenBank/DDBJ whole genome shotgun (WGS) entry which is preliminary data.</text>
</comment>
<feature type="signal peptide" evidence="1">
    <location>
        <begin position="1"/>
        <end position="22"/>
    </location>
</feature>
<gene>
    <name evidence="2" type="ORF">H8Z76_00065</name>
</gene>
<protein>
    <recommendedName>
        <fullName evidence="4">DUF3221 domain-containing protein</fullName>
    </recommendedName>
</protein>
<evidence type="ECO:0008006" key="4">
    <source>
        <dbReference type="Google" id="ProtNLM"/>
    </source>
</evidence>
<evidence type="ECO:0000256" key="1">
    <source>
        <dbReference type="SAM" id="SignalP"/>
    </source>
</evidence>
<sequence>MKKTAGLCPAILIMALSLSGCGGVSMDVDTNTLYVGSNGKITEVIVEDFGEDYYNEDELKSYIDDAVASYQEENGKSGVEVKKYEVKNGVARLLMEYDGYDSYASFNEAKLYTGTLLQAQADGYDFDVNFKTPDESAETGTEAATVPEEEAATENVIQGQIIEENTETAWEPASETVSGISADEVLSEEDRKVLILEQDTDVKVKGEILYVSDHVKVTGKDTATVYGEGSDSADTGLAYIIYK</sequence>
<accession>A0ABR7I676</accession>
<dbReference type="Proteomes" id="UP000621540">
    <property type="component" value="Unassembled WGS sequence"/>
</dbReference>
<keyword evidence="3" id="KW-1185">Reference proteome</keyword>
<name>A0ABR7I676_9FIRM</name>
<reference evidence="2 3" key="1">
    <citation type="submission" date="2020-08" db="EMBL/GenBank/DDBJ databases">
        <title>Genome public.</title>
        <authorList>
            <person name="Liu C."/>
            <person name="Sun Q."/>
        </authorList>
    </citation>
    <scope>NUCLEOTIDE SEQUENCE [LARGE SCALE GENOMIC DNA]</scope>
    <source>
        <strain evidence="2 3">BX0805</strain>
    </source>
</reference>
<evidence type="ECO:0000313" key="3">
    <source>
        <dbReference type="Proteomes" id="UP000621540"/>
    </source>
</evidence>
<dbReference type="RefSeq" id="WP_147619086.1">
    <property type="nucleotide sequence ID" value="NZ_JACOQH010000001.1"/>
</dbReference>
<organism evidence="2 3">
    <name type="scientific">Roseburia yibonii</name>
    <dbReference type="NCBI Taxonomy" id="2763063"/>
    <lineage>
        <taxon>Bacteria</taxon>
        <taxon>Bacillati</taxon>
        <taxon>Bacillota</taxon>
        <taxon>Clostridia</taxon>
        <taxon>Lachnospirales</taxon>
        <taxon>Lachnospiraceae</taxon>
        <taxon>Roseburia</taxon>
    </lineage>
</organism>
<dbReference type="PROSITE" id="PS51257">
    <property type="entry name" value="PROKAR_LIPOPROTEIN"/>
    <property type="match status" value="1"/>
</dbReference>
<dbReference type="EMBL" id="JACOQH010000001">
    <property type="protein sequence ID" value="MBC5752430.1"/>
    <property type="molecule type" value="Genomic_DNA"/>
</dbReference>
<proteinExistence type="predicted"/>
<keyword evidence="1" id="KW-0732">Signal</keyword>
<evidence type="ECO:0000313" key="2">
    <source>
        <dbReference type="EMBL" id="MBC5752430.1"/>
    </source>
</evidence>